<sequence length="120" mass="13441">MKKLVAMALCLIMLGICFAACEEAEEGLDENNDIIIRNRSEQYLYIMIDGSGRGLIENDGIAETMWDGIADGTHVIQAYYNADYTGLHCNVTTDYLSDGEDFNWYLDQNNEYSGTKDGDC</sequence>
<reference evidence="2 3" key="1">
    <citation type="submission" date="2024-09" db="EMBL/GenBank/DDBJ databases">
        <title>Laminarin stimulates single cell rates of sulfate reduction while oxygen inhibits transcriptomic activity in coastal marine sediment.</title>
        <authorList>
            <person name="Lindsay M."/>
            <person name="Orcutt B."/>
            <person name="Emerson D."/>
            <person name="Stepanauskas R."/>
            <person name="D'Angelo T."/>
        </authorList>
    </citation>
    <scope>NUCLEOTIDE SEQUENCE [LARGE SCALE GENOMIC DNA]</scope>
    <source>
        <strain evidence="2">SAG AM-311-K15</strain>
    </source>
</reference>
<evidence type="ECO:0000313" key="2">
    <source>
        <dbReference type="EMBL" id="MFC1850397.1"/>
    </source>
</evidence>
<proteinExistence type="predicted"/>
<feature type="chain" id="PRO_5045219186" evidence="1">
    <location>
        <begin position="20"/>
        <end position="120"/>
    </location>
</feature>
<keyword evidence="1" id="KW-0732">Signal</keyword>
<dbReference type="Proteomes" id="UP001594351">
    <property type="component" value="Unassembled WGS sequence"/>
</dbReference>
<dbReference type="EMBL" id="JBHPBY010000096">
    <property type="protein sequence ID" value="MFC1850397.1"/>
    <property type="molecule type" value="Genomic_DNA"/>
</dbReference>
<gene>
    <name evidence="2" type="ORF">ACFL27_09425</name>
</gene>
<evidence type="ECO:0000256" key="1">
    <source>
        <dbReference type="SAM" id="SignalP"/>
    </source>
</evidence>
<feature type="signal peptide" evidence="1">
    <location>
        <begin position="1"/>
        <end position="19"/>
    </location>
</feature>
<evidence type="ECO:0000313" key="3">
    <source>
        <dbReference type="Proteomes" id="UP001594351"/>
    </source>
</evidence>
<comment type="caution">
    <text evidence="2">The sequence shown here is derived from an EMBL/GenBank/DDBJ whole genome shotgun (WGS) entry which is preliminary data.</text>
</comment>
<name>A0ABV6YW37_UNCC1</name>
<organism evidence="2 3">
    <name type="scientific">candidate division CSSED10-310 bacterium</name>
    <dbReference type="NCBI Taxonomy" id="2855610"/>
    <lineage>
        <taxon>Bacteria</taxon>
        <taxon>Bacteria division CSSED10-310</taxon>
    </lineage>
</organism>
<protein>
    <submittedName>
        <fullName evidence="2">Uncharacterized protein</fullName>
    </submittedName>
</protein>
<accession>A0ABV6YW37</accession>
<keyword evidence="3" id="KW-1185">Reference proteome</keyword>